<reference evidence="4 5" key="1">
    <citation type="submission" date="2019-12" db="EMBL/GenBank/DDBJ databases">
        <title>Chromosome-level assembly of the Caenorhabditis remanei genome.</title>
        <authorList>
            <person name="Teterina A.A."/>
            <person name="Willis J.H."/>
            <person name="Phillips P.C."/>
        </authorList>
    </citation>
    <scope>NUCLEOTIDE SEQUENCE [LARGE SCALE GENOMIC DNA]</scope>
    <source>
        <strain evidence="4 5">PX506</strain>
        <tissue evidence="4">Whole organism</tissue>
    </source>
</reference>
<accession>A0A6A5HV26</accession>
<dbReference type="EC" id="3.5.1.89" evidence="2"/>
<dbReference type="PANTHER" id="PTHR12993:SF11">
    <property type="entry name" value="N-ACETYLGLUCOSAMINYL-PHOSPHATIDYLINOSITOL DE-N-ACETYLASE"/>
    <property type="match status" value="1"/>
</dbReference>
<dbReference type="KEGG" id="crq:GCK72_003496"/>
<dbReference type="GeneID" id="9806014"/>
<evidence type="ECO:0000256" key="2">
    <source>
        <dbReference type="ARBA" id="ARBA00012176"/>
    </source>
</evidence>
<proteinExistence type="inferred from homology"/>
<dbReference type="RefSeq" id="XP_053592734.1">
    <property type="nucleotide sequence ID" value="XM_053724089.1"/>
</dbReference>
<keyword evidence="3" id="KW-1133">Transmembrane helix</keyword>
<dbReference type="EMBL" id="WUAV01000001">
    <property type="protein sequence ID" value="KAF1771669.1"/>
    <property type="molecule type" value="Genomic_DNA"/>
</dbReference>
<evidence type="ECO:0000256" key="3">
    <source>
        <dbReference type="SAM" id="Phobius"/>
    </source>
</evidence>
<dbReference type="AlphaFoldDB" id="A0A6A5HV26"/>
<dbReference type="GO" id="GO:0000225">
    <property type="term" value="F:N-acetylglucosaminylphosphatidylinositol deacetylase activity"/>
    <property type="evidence" value="ECO:0007669"/>
    <property type="project" value="UniProtKB-EC"/>
</dbReference>
<dbReference type="InterPro" id="IPR003737">
    <property type="entry name" value="GlcNAc_PI_deacetylase-related"/>
</dbReference>
<dbReference type="PANTHER" id="PTHR12993">
    <property type="entry name" value="N-ACETYLGLUCOSAMINYL-PHOSPHATIDYLINOSITOL DE-N-ACETYLASE-RELATED"/>
    <property type="match status" value="1"/>
</dbReference>
<organism evidence="4 5">
    <name type="scientific">Caenorhabditis remanei</name>
    <name type="common">Caenorhabditis vulgaris</name>
    <dbReference type="NCBI Taxonomy" id="31234"/>
    <lineage>
        <taxon>Eukaryota</taxon>
        <taxon>Metazoa</taxon>
        <taxon>Ecdysozoa</taxon>
        <taxon>Nematoda</taxon>
        <taxon>Chromadorea</taxon>
        <taxon>Rhabditida</taxon>
        <taxon>Rhabditina</taxon>
        <taxon>Rhabditomorpha</taxon>
        <taxon>Rhabditoidea</taxon>
        <taxon>Rhabditidae</taxon>
        <taxon>Peloderinae</taxon>
        <taxon>Caenorhabditis</taxon>
    </lineage>
</organism>
<sequence>MNLPGAKPQKQIPIFDISTVANFLIISPNTINTTMLPLIILISILVFVLLFLFAVRSYPIPLAPKSRILLLIAHPDDETMFFSPTIRALTHAGHRVFVLCVSNGDFDGLGKIRARELSRAASKLGISSSDVICLDYDEFRDGDTWDRNSLCQIVMRHVEVLSADTVISFDSYGVSGHQNHSSCFEALQTAYSNGGVPRDVQIFVLDSIPLWRKYIGMSDALFSFGRSPFFYMARFRDVAACWRAIYVYMNSLRRISPLPLTPSPRNPHHQKFKFH</sequence>
<dbReference type="CTD" id="9806014"/>
<dbReference type="UniPathway" id="UPA00196"/>
<gene>
    <name evidence="4" type="ORF">GCK72_003496</name>
</gene>
<evidence type="ECO:0000256" key="1">
    <source>
        <dbReference type="ARBA" id="ARBA00006066"/>
    </source>
</evidence>
<dbReference type="GO" id="GO:0005783">
    <property type="term" value="C:endoplasmic reticulum"/>
    <property type="evidence" value="ECO:0007669"/>
    <property type="project" value="TreeGrafter"/>
</dbReference>
<name>A0A6A5HV26_CAERE</name>
<keyword evidence="3" id="KW-0812">Transmembrane</keyword>
<evidence type="ECO:0000313" key="4">
    <source>
        <dbReference type="EMBL" id="KAF1771669.1"/>
    </source>
</evidence>
<feature type="transmembrane region" description="Helical" evidence="3">
    <location>
        <begin position="35"/>
        <end position="55"/>
    </location>
</feature>
<keyword evidence="3" id="KW-0472">Membrane</keyword>
<comment type="caution">
    <text evidence="4">The sequence shown here is derived from an EMBL/GenBank/DDBJ whole genome shotgun (WGS) entry which is preliminary data.</text>
</comment>
<dbReference type="SUPFAM" id="SSF102588">
    <property type="entry name" value="LmbE-like"/>
    <property type="match status" value="1"/>
</dbReference>
<dbReference type="Pfam" id="PF02585">
    <property type="entry name" value="PIG-L"/>
    <property type="match status" value="1"/>
</dbReference>
<evidence type="ECO:0000313" key="5">
    <source>
        <dbReference type="Proteomes" id="UP000483820"/>
    </source>
</evidence>
<dbReference type="Gene3D" id="3.40.50.10320">
    <property type="entry name" value="LmbE-like"/>
    <property type="match status" value="1"/>
</dbReference>
<comment type="similarity">
    <text evidence="1">Belongs to the PIGL family.</text>
</comment>
<dbReference type="GO" id="GO:0006506">
    <property type="term" value="P:GPI anchor biosynthetic process"/>
    <property type="evidence" value="ECO:0007669"/>
    <property type="project" value="UniProtKB-UniPathway"/>
</dbReference>
<dbReference type="Proteomes" id="UP000483820">
    <property type="component" value="Chromosome I"/>
</dbReference>
<protein>
    <recommendedName>
        <fullName evidence="2">N-acetylglucosaminylphosphatidylinositol deacetylase</fullName>
        <ecNumber evidence="2">3.5.1.89</ecNumber>
    </recommendedName>
</protein>
<dbReference type="InterPro" id="IPR024078">
    <property type="entry name" value="LmbE-like_dom_sf"/>
</dbReference>
<dbReference type="GO" id="GO:0016020">
    <property type="term" value="C:membrane"/>
    <property type="evidence" value="ECO:0007669"/>
    <property type="project" value="GOC"/>
</dbReference>